<keyword evidence="2" id="KW-1185">Reference proteome</keyword>
<organism evidence="1 2">
    <name type="scientific">Siccibacter turicensis</name>
    <dbReference type="NCBI Taxonomy" id="357233"/>
    <lineage>
        <taxon>Bacteria</taxon>
        <taxon>Pseudomonadati</taxon>
        <taxon>Pseudomonadota</taxon>
        <taxon>Gammaproteobacteria</taxon>
        <taxon>Enterobacterales</taxon>
        <taxon>Enterobacteriaceae</taxon>
        <taxon>Siccibacter</taxon>
    </lineage>
</organism>
<dbReference type="AlphaFoldDB" id="A0A2P8VLD3"/>
<accession>A0A2P8VLD3</accession>
<evidence type="ECO:0000313" key="2">
    <source>
        <dbReference type="Proteomes" id="UP000240212"/>
    </source>
</evidence>
<proteinExistence type="predicted"/>
<reference evidence="1 2" key="1">
    <citation type="submission" date="2018-03" db="EMBL/GenBank/DDBJ databases">
        <title>Draft genome sequence of the first documented clinical Siccibacter turicensis isolate in Austria.</title>
        <authorList>
            <person name="Lepuschitz S."/>
            <person name="Pekard-Amenitsch S."/>
            <person name="Haunold R."/>
            <person name="Schill S."/>
            <person name="Mach R."/>
            <person name="Allerberger F."/>
            <person name="Ruppitsch W."/>
            <person name="Forsythe S.J."/>
        </authorList>
    </citation>
    <scope>NUCLEOTIDE SEQUENCE [LARGE SCALE GENOMIC DNA]</scope>
    <source>
        <strain evidence="1 2">6100069499-17</strain>
    </source>
</reference>
<gene>
    <name evidence="1" type="ORF">C7G83_09360</name>
</gene>
<sequence length="95" mass="10858">MDVNNTAFALIGLLTAFSSLAVEKIPQEITTFITQADSCEYLAGEWDNMLPVARQQSLEKEINEVCSAAKTQQAQLRLRYRTHDDLLEMINRYDF</sequence>
<dbReference type="Proteomes" id="UP000240212">
    <property type="component" value="Unassembled WGS sequence"/>
</dbReference>
<comment type="caution">
    <text evidence="1">The sequence shown here is derived from an EMBL/GenBank/DDBJ whole genome shotgun (WGS) entry which is preliminary data.</text>
</comment>
<protein>
    <submittedName>
        <fullName evidence="1">Uncharacterized protein</fullName>
    </submittedName>
</protein>
<dbReference type="EMBL" id="PYEP01000003">
    <property type="protein sequence ID" value="PSN08364.1"/>
    <property type="molecule type" value="Genomic_DNA"/>
</dbReference>
<evidence type="ECO:0000313" key="1">
    <source>
        <dbReference type="EMBL" id="PSN08364.1"/>
    </source>
</evidence>
<name>A0A2P8VLD3_9ENTR</name>